<dbReference type="AlphaFoldDB" id="A0AAX3TBU6"/>
<accession>A0AAX3TBU6</accession>
<evidence type="ECO:0000313" key="2">
    <source>
        <dbReference type="Proteomes" id="UP001213504"/>
    </source>
</evidence>
<dbReference type="EMBL" id="CP121270">
    <property type="protein sequence ID" value="WFP26258.1"/>
    <property type="molecule type" value="Genomic_DNA"/>
</dbReference>
<gene>
    <name evidence="1" type="ORF">P9A14_07130</name>
</gene>
<evidence type="ECO:0000313" key="1">
    <source>
        <dbReference type="EMBL" id="WFP26258.1"/>
    </source>
</evidence>
<protein>
    <recommendedName>
        <fullName evidence="3">DUF1059 domain-containing protein</fullName>
    </recommendedName>
</protein>
<dbReference type="Proteomes" id="UP001213504">
    <property type="component" value="Chromosome"/>
</dbReference>
<reference evidence="1" key="1">
    <citation type="submission" date="2023-04" db="EMBL/GenBank/DDBJ databases">
        <title>Complete genome sequence of a phthalic acid esters degrading bacterial strain.</title>
        <authorList>
            <person name="Weng L."/>
            <person name="Jia Y."/>
            <person name="Ren L."/>
        </authorList>
    </citation>
    <scope>NUCLEOTIDE SEQUENCE</scope>
    <source>
        <strain evidence="1">RL-LY01</strain>
    </source>
</reference>
<dbReference type="RefSeq" id="WP_165630281.1">
    <property type="nucleotide sequence ID" value="NZ_CP121270.1"/>
</dbReference>
<organism evidence="1 2">
    <name type="scientific">Gordonia hongkongensis</name>
    <dbReference type="NCBI Taxonomy" id="1701090"/>
    <lineage>
        <taxon>Bacteria</taxon>
        <taxon>Bacillati</taxon>
        <taxon>Actinomycetota</taxon>
        <taxon>Actinomycetes</taxon>
        <taxon>Mycobacteriales</taxon>
        <taxon>Gordoniaceae</taxon>
        <taxon>Gordonia</taxon>
    </lineage>
</organism>
<evidence type="ECO:0008006" key="3">
    <source>
        <dbReference type="Google" id="ProtNLM"/>
    </source>
</evidence>
<sequence>MAYNLRCPCGESITALEADFVPSVQAHLAAEHPGRDYSETEIMMMAMTVPDRSVKSDV</sequence>
<proteinExistence type="predicted"/>
<name>A0AAX3TBU6_9ACTN</name>